<dbReference type="PANTHER" id="PTHR42879:SF6">
    <property type="entry name" value="NADPH-DEPENDENT REDUCTASE BACG"/>
    <property type="match status" value="1"/>
</dbReference>
<evidence type="ECO:0000313" key="4">
    <source>
        <dbReference type="Proteomes" id="UP000072741"/>
    </source>
</evidence>
<dbReference type="InterPro" id="IPR002347">
    <property type="entry name" value="SDR_fam"/>
</dbReference>
<dbReference type="FunFam" id="3.40.50.720:FF:000084">
    <property type="entry name" value="Short-chain dehydrogenase reductase"/>
    <property type="match status" value="1"/>
</dbReference>
<evidence type="ECO:0000256" key="1">
    <source>
        <dbReference type="ARBA" id="ARBA00006484"/>
    </source>
</evidence>
<comment type="caution">
    <text evidence="3">The sequence shown here is derived from an EMBL/GenBank/DDBJ whole genome shotgun (WGS) entry which is preliminary data.</text>
</comment>
<protein>
    <submittedName>
        <fullName evidence="3">3-oxoacyl-ACP reductase</fullName>
    </submittedName>
</protein>
<dbReference type="PATRIC" id="fig|433924.3.peg.521"/>
<dbReference type="SMART" id="SM00822">
    <property type="entry name" value="PKS_KR"/>
    <property type="match status" value="1"/>
</dbReference>
<dbReference type="InterPro" id="IPR036291">
    <property type="entry name" value="NAD(P)-bd_dom_sf"/>
</dbReference>
<dbReference type="InterPro" id="IPR050259">
    <property type="entry name" value="SDR"/>
</dbReference>
<dbReference type="PRINTS" id="PR00081">
    <property type="entry name" value="GDHRDH"/>
</dbReference>
<keyword evidence="4" id="KW-1185">Reference proteome</keyword>
<feature type="domain" description="Ketoreductase" evidence="2">
    <location>
        <begin position="8"/>
        <end position="155"/>
    </location>
</feature>
<dbReference type="Gene3D" id="3.40.50.720">
    <property type="entry name" value="NAD(P)-binding Rossmann-like Domain"/>
    <property type="match status" value="1"/>
</dbReference>
<sequence length="266" mass="27070">MDLELAGKHVLITGGSKGIGLACARGFLQEGARVSLVARHEAGLVDAALSLADARADAARMVATFAADLSDPQAAIAVLDRIEQAHGAVDVLVNSAGAARRTPADQLEAAHWQAAMQAKYFTYIHMMDPLIKRMAARGHGAIVNVVGAGGKVASPIHLPGGSANAALMLASVGLANAYAAKGVRVNVVNPGLTATERLHEGLAAQAAQQGISPEEALAQSSARLPLGRIAEAREVADAVLFLASARASYVTGAVLAMDGAAIPIVV</sequence>
<dbReference type="AlphaFoldDB" id="A0A147GQC6"/>
<proteinExistence type="inferred from homology"/>
<dbReference type="SUPFAM" id="SSF51735">
    <property type="entry name" value="NAD(P)-binding Rossmann-fold domains"/>
    <property type="match status" value="1"/>
</dbReference>
<dbReference type="PANTHER" id="PTHR42879">
    <property type="entry name" value="3-OXOACYL-(ACYL-CARRIER-PROTEIN) REDUCTASE"/>
    <property type="match status" value="1"/>
</dbReference>
<dbReference type="Proteomes" id="UP000072741">
    <property type="component" value="Unassembled WGS sequence"/>
</dbReference>
<gene>
    <name evidence="3" type="ORF">NS331_17835</name>
</gene>
<evidence type="ECO:0000313" key="3">
    <source>
        <dbReference type="EMBL" id="KTT17018.1"/>
    </source>
</evidence>
<name>A0A147GQC6_9BURK</name>
<reference evidence="3 4" key="1">
    <citation type="journal article" date="2016" name="Front. Microbiol.">
        <title>Genomic Resource of Rice Seed Associated Bacteria.</title>
        <authorList>
            <person name="Midha S."/>
            <person name="Bansal K."/>
            <person name="Sharma S."/>
            <person name="Kumar N."/>
            <person name="Patil P.P."/>
            <person name="Chaudhry V."/>
            <person name="Patil P.B."/>
        </authorList>
    </citation>
    <scope>NUCLEOTIDE SEQUENCE [LARGE SCALE GENOMIC DNA]</scope>
    <source>
        <strain evidence="3 4">NS331</strain>
    </source>
</reference>
<evidence type="ECO:0000259" key="2">
    <source>
        <dbReference type="SMART" id="SM00822"/>
    </source>
</evidence>
<accession>A0A147GQC6</accession>
<organism evidence="3 4">
    <name type="scientific">Pseudacidovorax intermedius</name>
    <dbReference type="NCBI Taxonomy" id="433924"/>
    <lineage>
        <taxon>Bacteria</taxon>
        <taxon>Pseudomonadati</taxon>
        <taxon>Pseudomonadota</taxon>
        <taxon>Betaproteobacteria</taxon>
        <taxon>Burkholderiales</taxon>
        <taxon>Comamonadaceae</taxon>
        <taxon>Pseudacidovorax</taxon>
    </lineage>
</organism>
<dbReference type="OrthoDB" id="9803333at2"/>
<dbReference type="EMBL" id="LDSL01000118">
    <property type="protein sequence ID" value="KTT17018.1"/>
    <property type="molecule type" value="Genomic_DNA"/>
</dbReference>
<comment type="similarity">
    <text evidence="1">Belongs to the short-chain dehydrogenases/reductases (SDR) family.</text>
</comment>
<dbReference type="RefSeq" id="WP_058643297.1">
    <property type="nucleotide sequence ID" value="NZ_LDSL01000118.1"/>
</dbReference>
<dbReference type="InterPro" id="IPR057326">
    <property type="entry name" value="KR_dom"/>
</dbReference>
<dbReference type="Pfam" id="PF13561">
    <property type="entry name" value="adh_short_C2"/>
    <property type="match status" value="1"/>
</dbReference>